<sequence length="156" mass="16675">MEARRSRRPEAIVAFSDLVRVETRLYNALDAVLREAHGVTLGAFEFLRYIRAHDSARVADLAAAFAIGVGATSKGVDRMEANGWVERLANPANRRSSLLAVTAAGERLIDLATPTFDTEFARLTSSVDPAALAALVQTLGVLRGELESRGVGQPAG</sequence>
<comment type="caution">
    <text evidence="5">The sequence shown here is derived from an EMBL/GenBank/DDBJ whole genome shotgun (WGS) entry which is preliminary data.</text>
</comment>
<gene>
    <name evidence="5" type="ORF">ACFPJ4_00445</name>
</gene>
<dbReference type="InterPro" id="IPR036390">
    <property type="entry name" value="WH_DNA-bd_sf"/>
</dbReference>
<evidence type="ECO:0000256" key="3">
    <source>
        <dbReference type="ARBA" id="ARBA00023163"/>
    </source>
</evidence>
<evidence type="ECO:0000256" key="1">
    <source>
        <dbReference type="ARBA" id="ARBA00023015"/>
    </source>
</evidence>
<keyword evidence="1" id="KW-0805">Transcription regulation</keyword>
<name>A0ABW0NK84_9MICO</name>
<dbReference type="SUPFAM" id="SSF46785">
    <property type="entry name" value="Winged helix' DNA-binding domain"/>
    <property type="match status" value="1"/>
</dbReference>
<accession>A0ABW0NK84</accession>
<dbReference type="InterPro" id="IPR036388">
    <property type="entry name" value="WH-like_DNA-bd_sf"/>
</dbReference>
<evidence type="ECO:0000256" key="2">
    <source>
        <dbReference type="ARBA" id="ARBA00023125"/>
    </source>
</evidence>
<organism evidence="5 6">
    <name type="scientific">Lysinimonas soli</name>
    <dbReference type="NCBI Taxonomy" id="1074233"/>
    <lineage>
        <taxon>Bacteria</taxon>
        <taxon>Bacillati</taxon>
        <taxon>Actinomycetota</taxon>
        <taxon>Actinomycetes</taxon>
        <taxon>Micrococcales</taxon>
        <taxon>Microbacteriaceae</taxon>
        <taxon>Lysinimonas</taxon>
    </lineage>
</organism>
<dbReference type="PANTHER" id="PTHR42756">
    <property type="entry name" value="TRANSCRIPTIONAL REGULATOR, MARR"/>
    <property type="match status" value="1"/>
</dbReference>
<dbReference type="InterPro" id="IPR000835">
    <property type="entry name" value="HTH_MarR-typ"/>
</dbReference>
<keyword evidence="2" id="KW-0238">DNA-binding</keyword>
<protein>
    <submittedName>
        <fullName evidence="5">MarR family winged helix-turn-helix transcriptional regulator</fullName>
    </submittedName>
</protein>
<dbReference type="SMART" id="SM00347">
    <property type="entry name" value="HTH_MARR"/>
    <property type="match status" value="1"/>
</dbReference>
<feature type="domain" description="HTH marR-type" evidence="4">
    <location>
        <begin position="15"/>
        <end position="144"/>
    </location>
</feature>
<dbReference type="PROSITE" id="PS50995">
    <property type="entry name" value="HTH_MARR_2"/>
    <property type="match status" value="1"/>
</dbReference>
<dbReference type="RefSeq" id="WP_386738295.1">
    <property type="nucleotide sequence ID" value="NZ_JBHSMG010000001.1"/>
</dbReference>
<evidence type="ECO:0000313" key="6">
    <source>
        <dbReference type="Proteomes" id="UP001596039"/>
    </source>
</evidence>
<dbReference type="Pfam" id="PF01047">
    <property type="entry name" value="MarR"/>
    <property type="match status" value="1"/>
</dbReference>
<reference evidence="6" key="1">
    <citation type="journal article" date="2019" name="Int. J. Syst. Evol. Microbiol.">
        <title>The Global Catalogue of Microorganisms (GCM) 10K type strain sequencing project: providing services to taxonomists for standard genome sequencing and annotation.</title>
        <authorList>
            <consortium name="The Broad Institute Genomics Platform"/>
            <consortium name="The Broad Institute Genome Sequencing Center for Infectious Disease"/>
            <person name="Wu L."/>
            <person name="Ma J."/>
        </authorList>
    </citation>
    <scope>NUCLEOTIDE SEQUENCE [LARGE SCALE GENOMIC DNA]</scope>
    <source>
        <strain evidence="6">CGMCC 4.6997</strain>
    </source>
</reference>
<dbReference type="Gene3D" id="1.10.10.10">
    <property type="entry name" value="Winged helix-like DNA-binding domain superfamily/Winged helix DNA-binding domain"/>
    <property type="match status" value="1"/>
</dbReference>
<proteinExistence type="predicted"/>
<keyword evidence="6" id="KW-1185">Reference proteome</keyword>
<evidence type="ECO:0000259" key="4">
    <source>
        <dbReference type="PROSITE" id="PS50995"/>
    </source>
</evidence>
<evidence type="ECO:0000313" key="5">
    <source>
        <dbReference type="EMBL" id="MFC5500700.1"/>
    </source>
</evidence>
<keyword evidence="3" id="KW-0804">Transcription</keyword>
<dbReference type="EMBL" id="JBHSMG010000001">
    <property type="protein sequence ID" value="MFC5500700.1"/>
    <property type="molecule type" value="Genomic_DNA"/>
</dbReference>
<dbReference type="Proteomes" id="UP001596039">
    <property type="component" value="Unassembled WGS sequence"/>
</dbReference>
<dbReference type="PANTHER" id="PTHR42756:SF1">
    <property type="entry name" value="TRANSCRIPTIONAL REPRESSOR OF EMRAB OPERON"/>
    <property type="match status" value="1"/>
</dbReference>